<name>A0A8U0UIK1_SALNM</name>
<reference evidence="3" key="1">
    <citation type="submission" date="2025-08" db="UniProtKB">
        <authorList>
            <consortium name="RefSeq"/>
        </authorList>
    </citation>
    <scope>IDENTIFICATION</scope>
    <source>
        <tissue evidence="3">White muscle</tissue>
    </source>
</reference>
<proteinExistence type="predicted"/>
<protein>
    <submittedName>
        <fullName evidence="3">Uncharacterized protein LOC120052246</fullName>
    </submittedName>
</protein>
<dbReference type="Proteomes" id="UP000808372">
    <property type="component" value="Chromosome 8"/>
</dbReference>
<dbReference type="KEGG" id="snh:120052246"/>
<accession>A0A8U0UIK1</accession>
<feature type="compositionally biased region" description="Low complexity" evidence="1">
    <location>
        <begin position="616"/>
        <end position="638"/>
    </location>
</feature>
<feature type="region of interest" description="Disordered" evidence="1">
    <location>
        <begin position="615"/>
        <end position="661"/>
    </location>
</feature>
<dbReference type="RefSeq" id="XP_038854994.1">
    <property type="nucleotide sequence ID" value="XM_038999066.1"/>
</dbReference>
<dbReference type="AlphaFoldDB" id="A0A8U0UIK1"/>
<feature type="region of interest" description="Disordered" evidence="1">
    <location>
        <begin position="256"/>
        <end position="297"/>
    </location>
</feature>
<evidence type="ECO:0000256" key="1">
    <source>
        <dbReference type="SAM" id="MobiDB-lite"/>
    </source>
</evidence>
<dbReference type="GeneID" id="120052246"/>
<feature type="compositionally biased region" description="Polar residues" evidence="1">
    <location>
        <begin position="639"/>
        <end position="655"/>
    </location>
</feature>
<keyword evidence="2" id="KW-1185">Reference proteome</keyword>
<evidence type="ECO:0000313" key="3">
    <source>
        <dbReference type="RefSeq" id="XP_038854994.1"/>
    </source>
</evidence>
<gene>
    <name evidence="3" type="primary">LOC120052246</name>
</gene>
<evidence type="ECO:0000313" key="2">
    <source>
        <dbReference type="Proteomes" id="UP000808372"/>
    </source>
</evidence>
<sequence length="661" mass="70624">MVSSGSPPTMLVVIRKRSWEDHVTHRSGLQYSYDDLDLVCCHGVSGDGPRLASEGSKQGRRERCASMPECCHRPRPDGLNNGSGHKLEFVTSVNVEDNGDHSEPGHVMSAGDFDSTVVPVFQAELVDGSDVAVDDDDLTRRLTESEPGGMPDAGVDSVGIQSHCDLGNGILQPKPNIICTADSGHEDEDDIEDGTDDNEHPNVVDDRVAIIVQSVSVDEGQRVSICPDNGFSLAFSVGEKTGRHSELLETMADHTDGQVGLPEPLVDTQTQSPHTEVEPREDLSTLDESNITDPGKRTGVIQPAAILDSSNKPEYNSDVISDVNVEILEASVADVMEGEAMGVDVESKALEWKAEDSVEGADGLNVQRKMYESGDKFTKNTSGGLGSKDSTCSEELTSAVTAQGQHSDGGSKLNTIHEMNQSEAEDDSVLLGRQGASDMGISTSPAARLPNMDTLSQPTCPEANEPLLERCHGNQAPVKQLGESPVLEAADGPKEQDRPGDTQAVIHGDTQAVTEVIEEVTHPGNHGNTHLGDKASDVKREARCGDDKGEDHVVKLRTRKSSREEQERSRLDSMVLLLMKLDQLDQEIDTALSASSSSSTSSMAITPTLRRHHLRPLSASQPISLSAPQPLSLSAPQPFSVSQSLSAAQSPSHGQTGEGKK</sequence>
<organism evidence="2 3">
    <name type="scientific">Salvelinus namaycush</name>
    <name type="common">Lake trout</name>
    <name type="synonym">Salmo namaycush</name>
    <dbReference type="NCBI Taxonomy" id="8040"/>
    <lineage>
        <taxon>Eukaryota</taxon>
        <taxon>Metazoa</taxon>
        <taxon>Chordata</taxon>
        <taxon>Craniata</taxon>
        <taxon>Vertebrata</taxon>
        <taxon>Euteleostomi</taxon>
        <taxon>Actinopterygii</taxon>
        <taxon>Neopterygii</taxon>
        <taxon>Teleostei</taxon>
        <taxon>Protacanthopterygii</taxon>
        <taxon>Salmoniformes</taxon>
        <taxon>Salmonidae</taxon>
        <taxon>Salmoninae</taxon>
        <taxon>Salvelinus</taxon>
    </lineage>
</organism>